<dbReference type="GO" id="GO:0016020">
    <property type="term" value="C:membrane"/>
    <property type="evidence" value="ECO:0007669"/>
    <property type="project" value="UniProtKB-SubCell"/>
</dbReference>
<dbReference type="AlphaFoldDB" id="A0A9W4J5K8"/>
<organism evidence="11 12">
    <name type="scientific">Penicillium salamii</name>
    <dbReference type="NCBI Taxonomy" id="1612424"/>
    <lineage>
        <taxon>Eukaryota</taxon>
        <taxon>Fungi</taxon>
        <taxon>Dikarya</taxon>
        <taxon>Ascomycota</taxon>
        <taxon>Pezizomycotina</taxon>
        <taxon>Eurotiomycetes</taxon>
        <taxon>Eurotiomycetidae</taxon>
        <taxon>Eurotiales</taxon>
        <taxon>Aspergillaceae</taxon>
        <taxon>Penicillium</taxon>
    </lineage>
</organism>
<sequence length="801" mass="88314">MSSDQKRLRVIIVGGSVAGLTLAHSLLKSNIDFVVLESNRDIAPQVGASIGILPNGARILDQLGLFDEILDATEPMQEAFSWSGAGKLISSTKAPQILHERHGYAISFLDRQILLEILSRNLDARQGQILANKRVTRVEHLSDKVQVHCKDQSVFEGDIVVGADGVRSTIRQEMWRHMDSVVPEQAKKERALVSSEYACVFGISTATPGLDPGQSHRTFAEGYSTLTIVGKEGRVFWFLFTKMDKTYTASEIPRFNNEDMEKHMEKYLHIPITDTVPLSAVYQNEVSKNFLALEEAFYTHWSNYRFVCIGDSIHKMTPNMGQGGNSAIESAASLANYLTTLTQGSPIEVSDIKNCLAKWQESRQPRTKTVSISANGLTRLEAGATLKDKIITQHLLPYMKQYLIDKASRSMMGAEKLDSIPLPPRASQCSMPLHLQSDASDGTSYIQRALWATPLLGCYVAANITMGSVIEKTIPLLGSIFRQGAWTASNGETVSLTRPIYHVSLLDKILSGPITCFLPSISGSDPRSYAQMFSFMADLGPVYGIWLLESYRKGSSGFEVLLPILAGTAFQLKGIGKFAPLYYAIEYIRSPLSSMLHSDNKSMKMTALASLLPATLAGYYLPTFANFFASTLESRRSWNAAWQLFPVVVPLLQLPFRIMAKPQPPAAPKESKEQRRKNMFAIRCTYTTFAAISGLSFLYARFLAPAGTSLASIFLPGLHGHTDAVGSFSQGIARFLQYDQILSMASGFVWLGLRFRELKQSGAQVSWWKSTCAVLGATVTVGPGAAFALAWGWREELLARM</sequence>
<keyword evidence="4 9" id="KW-0812">Transmembrane</keyword>
<gene>
    <name evidence="11" type="ORF">PSALAMII_LOCUS6023</name>
</gene>
<feature type="transmembrane region" description="Helical" evidence="9">
    <location>
        <begin position="680"/>
        <end position="700"/>
    </location>
</feature>
<dbReference type="InterPro" id="IPR002938">
    <property type="entry name" value="FAD-bd"/>
</dbReference>
<dbReference type="PRINTS" id="PR00420">
    <property type="entry name" value="RNGMNOXGNASE"/>
</dbReference>
<name>A0A9W4J5K8_9EURO</name>
<protein>
    <recommendedName>
        <fullName evidence="10">FAD-binding domain-containing protein</fullName>
    </recommendedName>
</protein>
<evidence type="ECO:0000256" key="6">
    <source>
        <dbReference type="ARBA" id="ARBA00022989"/>
    </source>
</evidence>
<evidence type="ECO:0000256" key="9">
    <source>
        <dbReference type="SAM" id="Phobius"/>
    </source>
</evidence>
<evidence type="ECO:0000313" key="12">
    <source>
        <dbReference type="Proteomes" id="UP001152646"/>
    </source>
</evidence>
<comment type="similarity">
    <text evidence="2">Belongs to the paxM FAD-dependent monooxygenase family.</text>
</comment>
<feature type="domain" description="FAD-binding" evidence="10">
    <location>
        <begin position="8"/>
        <end position="345"/>
    </location>
</feature>
<evidence type="ECO:0000313" key="11">
    <source>
        <dbReference type="EMBL" id="CAG8381055.1"/>
    </source>
</evidence>
<evidence type="ECO:0000256" key="5">
    <source>
        <dbReference type="ARBA" id="ARBA00022827"/>
    </source>
</evidence>
<keyword evidence="7" id="KW-0560">Oxidoreductase</keyword>
<evidence type="ECO:0000256" key="7">
    <source>
        <dbReference type="ARBA" id="ARBA00023002"/>
    </source>
</evidence>
<evidence type="ECO:0000256" key="8">
    <source>
        <dbReference type="ARBA" id="ARBA00023136"/>
    </source>
</evidence>
<dbReference type="OrthoDB" id="10029326at2759"/>
<proteinExistence type="inferred from homology"/>
<evidence type="ECO:0000256" key="4">
    <source>
        <dbReference type="ARBA" id="ARBA00022692"/>
    </source>
</evidence>
<evidence type="ECO:0000256" key="3">
    <source>
        <dbReference type="ARBA" id="ARBA00022630"/>
    </source>
</evidence>
<evidence type="ECO:0000256" key="1">
    <source>
        <dbReference type="ARBA" id="ARBA00004370"/>
    </source>
</evidence>
<dbReference type="PANTHER" id="PTHR47356:SF2">
    <property type="entry name" value="FAD-BINDING DOMAIN-CONTAINING PROTEIN-RELATED"/>
    <property type="match status" value="1"/>
</dbReference>
<comment type="subcellular location">
    <subcellularLocation>
        <location evidence="1">Membrane</location>
    </subcellularLocation>
</comment>
<dbReference type="InterPro" id="IPR050562">
    <property type="entry name" value="FAD_mOase_fung"/>
</dbReference>
<dbReference type="GO" id="GO:0004497">
    <property type="term" value="F:monooxygenase activity"/>
    <property type="evidence" value="ECO:0007669"/>
    <property type="project" value="InterPro"/>
</dbReference>
<keyword evidence="5" id="KW-0274">FAD</keyword>
<dbReference type="EMBL" id="CAJVPA010000186">
    <property type="protein sequence ID" value="CAG8381055.1"/>
    <property type="molecule type" value="Genomic_DNA"/>
</dbReference>
<feature type="transmembrane region" description="Helical" evidence="9">
    <location>
        <begin position="605"/>
        <end position="628"/>
    </location>
</feature>
<reference evidence="11" key="1">
    <citation type="submission" date="2021-07" db="EMBL/GenBank/DDBJ databases">
        <authorList>
            <person name="Branca A.L. A."/>
        </authorList>
    </citation>
    <scope>NUCLEOTIDE SEQUENCE</scope>
</reference>
<keyword evidence="8 9" id="KW-0472">Membrane</keyword>
<dbReference type="SUPFAM" id="SSF51905">
    <property type="entry name" value="FAD/NAD(P)-binding domain"/>
    <property type="match status" value="1"/>
</dbReference>
<evidence type="ECO:0000259" key="10">
    <source>
        <dbReference type="Pfam" id="PF01494"/>
    </source>
</evidence>
<keyword evidence="3" id="KW-0285">Flavoprotein</keyword>
<dbReference type="Proteomes" id="UP001152646">
    <property type="component" value="Unassembled WGS sequence"/>
</dbReference>
<dbReference type="GO" id="GO:0071949">
    <property type="term" value="F:FAD binding"/>
    <property type="evidence" value="ECO:0007669"/>
    <property type="project" value="InterPro"/>
</dbReference>
<dbReference type="InterPro" id="IPR036188">
    <property type="entry name" value="FAD/NAD-bd_sf"/>
</dbReference>
<accession>A0A9W4J5K8</accession>
<comment type="caution">
    <text evidence="11">The sequence shown here is derived from an EMBL/GenBank/DDBJ whole genome shotgun (WGS) entry which is preliminary data.</text>
</comment>
<feature type="transmembrane region" description="Helical" evidence="9">
    <location>
        <begin position="773"/>
        <end position="793"/>
    </location>
</feature>
<keyword evidence="6 9" id="KW-1133">Transmembrane helix</keyword>
<evidence type="ECO:0000256" key="2">
    <source>
        <dbReference type="ARBA" id="ARBA00007992"/>
    </source>
</evidence>
<dbReference type="Gene3D" id="3.50.50.60">
    <property type="entry name" value="FAD/NAD(P)-binding domain"/>
    <property type="match status" value="1"/>
</dbReference>
<dbReference type="PANTHER" id="PTHR47356">
    <property type="entry name" value="FAD-DEPENDENT MONOOXYGENASE ASQG-RELATED"/>
    <property type="match status" value="1"/>
</dbReference>
<dbReference type="Pfam" id="PF01494">
    <property type="entry name" value="FAD_binding_3"/>
    <property type="match status" value="1"/>
</dbReference>